<reference evidence="11" key="1">
    <citation type="journal article" date="2023" name="Mol. Ecol. Resour.">
        <title>Chromosome-level genome assembly of a triploid poplar Populus alba 'Berolinensis'.</title>
        <authorList>
            <person name="Chen S."/>
            <person name="Yu Y."/>
            <person name="Wang X."/>
            <person name="Wang S."/>
            <person name="Zhang T."/>
            <person name="Zhou Y."/>
            <person name="He R."/>
            <person name="Meng N."/>
            <person name="Wang Y."/>
            <person name="Liu W."/>
            <person name="Liu Z."/>
            <person name="Liu J."/>
            <person name="Guo Q."/>
            <person name="Huang H."/>
            <person name="Sederoff R.R."/>
            <person name="Wang G."/>
            <person name="Qu G."/>
            <person name="Chen S."/>
        </authorList>
    </citation>
    <scope>NUCLEOTIDE SEQUENCE</scope>
    <source>
        <strain evidence="11">SC-2020</strain>
    </source>
</reference>
<dbReference type="InterPro" id="IPR003593">
    <property type="entry name" value="AAA+_ATPase"/>
</dbReference>
<dbReference type="Gene3D" id="3.40.50.300">
    <property type="entry name" value="P-loop containing nucleotide triphosphate hydrolases"/>
    <property type="match status" value="3"/>
</dbReference>
<dbReference type="PANTHER" id="PTHR48103:SF2">
    <property type="entry name" value="MIDASIN"/>
    <property type="match status" value="1"/>
</dbReference>
<dbReference type="InterPro" id="IPR002035">
    <property type="entry name" value="VWF_A"/>
</dbReference>
<feature type="compositionally biased region" description="Polar residues" evidence="9">
    <location>
        <begin position="3281"/>
        <end position="3301"/>
    </location>
</feature>
<dbReference type="Pfam" id="PF17865">
    <property type="entry name" value="AAA_lid_5"/>
    <property type="match status" value="1"/>
</dbReference>
<evidence type="ECO:0000256" key="2">
    <source>
        <dbReference type="ARBA" id="ARBA00004642"/>
    </source>
</evidence>
<dbReference type="FunFam" id="3.40.50.300:FF:000142">
    <property type="entry name" value="Midasin"/>
    <property type="match status" value="1"/>
</dbReference>
<evidence type="ECO:0000313" key="12">
    <source>
        <dbReference type="Proteomes" id="UP001164929"/>
    </source>
</evidence>
<dbReference type="InterPro" id="IPR011704">
    <property type="entry name" value="ATPase_dyneun-rel_AAA"/>
</dbReference>
<comment type="caution">
    <text evidence="11">The sequence shown here is derived from an EMBL/GenBank/DDBJ whole genome shotgun (WGS) entry which is preliminary data.</text>
</comment>
<feature type="compositionally biased region" description="Acidic residues" evidence="9">
    <location>
        <begin position="3104"/>
        <end position="3118"/>
    </location>
</feature>
<dbReference type="GO" id="GO:0030687">
    <property type="term" value="C:preribosome, large subunit precursor"/>
    <property type="evidence" value="ECO:0007669"/>
    <property type="project" value="TreeGrafter"/>
</dbReference>
<feature type="compositionally biased region" description="Acidic residues" evidence="9">
    <location>
        <begin position="2974"/>
        <end position="2987"/>
    </location>
</feature>
<feature type="region of interest" description="Disordered" evidence="9">
    <location>
        <begin position="2948"/>
        <end position="3333"/>
    </location>
</feature>
<dbReference type="CDD" id="cd00009">
    <property type="entry name" value="AAA"/>
    <property type="match status" value="2"/>
</dbReference>
<protein>
    <recommendedName>
        <fullName evidence="4">Midasin</fullName>
    </recommendedName>
</protein>
<dbReference type="GO" id="GO:0005524">
    <property type="term" value="F:ATP binding"/>
    <property type="evidence" value="ECO:0007669"/>
    <property type="project" value="UniProtKB-KW"/>
</dbReference>
<dbReference type="Pfam" id="PF17867">
    <property type="entry name" value="AAA_lid_7"/>
    <property type="match status" value="2"/>
</dbReference>
<dbReference type="SUPFAM" id="SSF53300">
    <property type="entry name" value="vWA-like"/>
    <property type="match status" value="1"/>
</dbReference>
<keyword evidence="5" id="KW-0547">Nucleotide-binding</keyword>
<feature type="compositionally biased region" description="Basic and acidic residues" evidence="9">
    <location>
        <begin position="3303"/>
        <end position="3317"/>
    </location>
</feature>
<comment type="similarity">
    <text evidence="3">Belongs to the midasin family.</text>
</comment>
<dbReference type="Pfam" id="PF07728">
    <property type="entry name" value="AAA_5"/>
    <property type="match status" value="4"/>
</dbReference>
<dbReference type="GO" id="GO:0000055">
    <property type="term" value="P:ribosomal large subunit export from nucleus"/>
    <property type="evidence" value="ECO:0007669"/>
    <property type="project" value="TreeGrafter"/>
</dbReference>
<evidence type="ECO:0000313" key="11">
    <source>
        <dbReference type="EMBL" id="KAJ6959314.1"/>
    </source>
</evidence>
<dbReference type="PROSITE" id="PS50234">
    <property type="entry name" value="VWFA"/>
    <property type="match status" value="1"/>
</dbReference>
<feature type="compositionally biased region" description="Acidic residues" evidence="9">
    <location>
        <begin position="3141"/>
        <end position="3156"/>
    </location>
</feature>
<dbReference type="InterPro" id="IPR027417">
    <property type="entry name" value="P-loop_NTPase"/>
</dbReference>
<evidence type="ECO:0000256" key="5">
    <source>
        <dbReference type="ARBA" id="ARBA00022741"/>
    </source>
</evidence>
<dbReference type="GO" id="GO:0005730">
    <property type="term" value="C:nucleolus"/>
    <property type="evidence" value="ECO:0007669"/>
    <property type="project" value="UniProtKB-SubCell"/>
</dbReference>
<dbReference type="InterPro" id="IPR041190">
    <property type="entry name" value="Midasin_AAA_lid_5"/>
</dbReference>
<accession>A0AAD6LEW9</accession>
<organism evidence="11 12">
    <name type="scientific">Populus alba x Populus x berolinensis</name>
    <dbReference type="NCBI Taxonomy" id="444605"/>
    <lineage>
        <taxon>Eukaryota</taxon>
        <taxon>Viridiplantae</taxon>
        <taxon>Streptophyta</taxon>
        <taxon>Embryophyta</taxon>
        <taxon>Tracheophyta</taxon>
        <taxon>Spermatophyta</taxon>
        <taxon>Magnoliopsida</taxon>
        <taxon>eudicotyledons</taxon>
        <taxon>Gunneridae</taxon>
        <taxon>Pentapetalae</taxon>
        <taxon>rosids</taxon>
        <taxon>fabids</taxon>
        <taxon>Malpighiales</taxon>
        <taxon>Salicaceae</taxon>
        <taxon>Saliceae</taxon>
        <taxon>Populus</taxon>
    </lineage>
</organism>
<feature type="compositionally biased region" description="Basic and acidic residues" evidence="9">
    <location>
        <begin position="3073"/>
        <end position="3084"/>
    </location>
</feature>
<dbReference type="PROSITE" id="PS00675">
    <property type="entry name" value="SIGMA54_INTERACT_1"/>
    <property type="match status" value="1"/>
</dbReference>
<dbReference type="Proteomes" id="UP001164929">
    <property type="component" value="Chromosome 17"/>
</dbReference>
<evidence type="ECO:0000256" key="6">
    <source>
        <dbReference type="ARBA" id="ARBA00022840"/>
    </source>
</evidence>
<feature type="compositionally biased region" description="Basic and acidic residues" evidence="9">
    <location>
        <begin position="3444"/>
        <end position="3459"/>
    </location>
</feature>
<evidence type="ECO:0000256" key="4">
    <source>
        <dbReference type="ARBA" id="ARBA00017143"/>
    </source>
</evidence>
<feature type="compositionally biased region" description="Basic and acidic residues" evidence="9">
    <location>
        <begin position="3201"/>
        <end position="3226"/>
    </location>
</feature>
<dbReference type="GO" id="GO:0016887">
    <property type="term" value="F:ATP hydrolysis activity"/>
    <property type="evidence" value="ECO:0007669"/>
    <property type="project" value="InterPro"/>
</dbReference>
<proteinExistence type="inferred from homology"/>
<feature type="compositionally biased region" description="Acidic residues" evidence="9">
    <location>
        <begin position="3014"/>
        <end position="3028"/>
    </location>
</feature>
<keyword evidence="12" id="KW-1185">Reference proteome</keyword>
<dbReference type="EMBL" id="JAQIZT010000017">
    <property type="protein sequence ID" value="KAJ6959314.1"/>
    <property type="molecule type" value="Genomic_DNA"/>
</dbReference>
<dbReference type="InterPro" id="IPR040848">
    <property type="entry name" value="AAA_lid_7"/>
</dbReference>
<evidence type="ECO:0000256" key="3">
    <source>
        <dbReference type="ARBA" id="ARBA00007188"/>
    </source>
</evidence>
<evidence type="ECO:0000256" key="7">
    <source>
        <dbReference type="ARBA" id="ARBA00023186"/>
    </source>
</evidence>
<keyword evidence="8" id="KW-0539">Nucleus</keyword>
<evidence type="ECO:0000256" key="8">
    <source>
        <dbReference type="ARBA" id="ARBA00023242"/>
    </source>
</evidence>
<evidence type="ECO:0000256" key="1">
    <source>
        <dbReference type="ARBA" id="ARBA00004604"/>
    </source>
</evidence>
<dbReference type="PANTHER" id="PTHR48103">
    <property type="entry name" value="MIDASIN-RELATED"/>
    <property type="match status" value="1"/>
</dbReference>
<dbReference type="GO" id="GO:0000027">
    <property type="term" value="P:ribosomal large subunit assembly"/>
    <property type="evidence" value="ECO:0007669"/>
    <property type="project" value="TreeGrafter"/>
</dbReference>
<dbReference type="InterPro" id="IPR036465">
    <property type="entry name" value="vWFA_dom_sf"/>
</dbReference>
<dbReference type="SUPFAM" id="SSF52540">
    <property type="entry name" value="P-loop containing nucleoside triphosphate hydrolases"/>
    <property type="match status" value="3"/>
</dbReference>
<sequence length="3801" mass="431114">MAMDGSFSLESTLERFLIRCPKLSTIDKLQRFVETGHTVTEEEVVKLLAELFLNPNYTIPLIGSFRPLARMIVDQAVALLRNCNLSSDSDDIEGDFVDADVLYVIEHYERSGRGLELHELACLAFCRALDLDHSLLGSVTTYFKFAPPPFERISRNKVVSEAQLFQAANHYLLAVRISYRLLLMQPEFFSEQWNWSCFLDHVKKLVNLDLVHVAKDAKVVADIKWCGIQILCTILGMSDKAVENFGVGAEEATSCLLRWEEFCQDVAIEKFCLCVGSSEQTNFGSFTGGIKFGQQNFLKSCGLNSLILSHCHQIEPVIKSRRVVTWDERSTAYPFVVTSMMSKSFEMVLLAVSQKWPVLLYGPPGAGKTALINKLAQDAGNQVLSIHMDDQIDGKTLIGSYVCTDQPGEFRWQPGSLIQAVLNGYWVVFEDIDKAPSDVQSILLPLLEGETSFITSHGEEIRVAESFQLFSTITTSKSNVSHTAEVGVHLAEPEISVAGGSSLSTLWRRVMIGLPSNDDLENIMKAWYPSLGPLTGRLIETMERVNPSPPGSSACLSCLNRFSLRDLLKWCKRIAELGFNGEMLTAYQCHLIYQEAVDIFASFSVPSENRLTVMRDIAKLWGVPISEAEILYPCKPEIQNLFTELRIGRVTLQRTETVVHGQERLVEMRSSLYVLEQIACAVKYNEPILLVGETGTGKTTLVQNLAKMLGQKLTVLNLSQQSDVADLLGGFKPIDSLSICIPLYKEFEILFSKTFSMKENDKIFAYLQKQMKNKNWKPLLNGFKKYVDNFQKKLQTERSGSGKKRKKPLDENIRAWESFSVKLEAALRQIEASSGMLFSFVEGSFITALRNGEWILLDEVNLAPPETLQRVIGVLEGEYGSLCLAERGDVSHIPRNPSFRVFACMNPATDAGKRDLPYSLQSRFTAYFVHDVLDRDDLKLFINKFMEESISNIELEKKIIDFYEAAKKNSEERLQDGANQKPQYSLRSLYRALEYTREAKGKFGFPKAIYDGFCMFFLTMLDRPSAKIMKKMIKGKLLGGNKPSPVPFDAYLRITKISGFDDLYKNYVLTKSVKKQLENLARAVFIKRYPVLLQGPTSSGKTSLVQYLAARTGHEFVRINNHEHTDLQEYLGSYISDAQGKLVFQEGILVKAVRNGHWIVLDELNLAPSDVLEALNRLLDDNRELFLPELRETVRAHPNFMLFATQNPPTFYGGRKMLSRAFRNRFVEVHVDEIPDDELSTIIEKRCKIPGSRARLMVEVMKELQLHRQSSKVFAGKHGFITPRDLFRWANRLRAFGDSKEVMAEHGYYLLADRLRDERERHVVQEVLERRLRVKIVGDHLYKALGSVSNLIESAMKHSLTFSTRPPQNFIPHQKILWTLDAWMSVDAVNAKIASYVLEMWFWWHSSLWSHCPVFSENFGKVDGYHTPLPDMLVQSVRTASVVQSLQRTCAIKDYSVHCLKLKAASCNLWQSSLPGMDLSSFLLSVTRSLFQQIIYAHRKAFDADKFAAIKSIFCSFHKNVATQDDIQCLVSILGSSNHQKLNSLVSLFIEPILKELYLHFSSTEVYLNMGHAFLKIGALRFSLLLSCDDFDPALKYSFKHSQLEERISSLELEIKVRQECDYLAGRLSSIEADKKRADSLERLEFERRRIQKKMVFRCNPLKFNALRKECGEFLKPARMVVGLVDNIEGMDLQQVLEQASNWQATATSFIDRLSDEYKEYIDLAQPFQVAVYEMKLGLSLVLSFALLKKVLNRIKEDNMDRVMESIYSFMRFPRVCAFVPSSSHCIGSPATFWDREMGFLEKLIMLSSDVTTEKMGSILQLKTGLYQNIVVRVAHFVADAQRIDDASFKILDKMFHEFANMWMNMKVQVKCKEGDDAQQYKFRPRALEIKSIVDVDFSTLDQFFPNDSFSEWQEFLSEEESLEKLEASNEHESVQDEWNLIQETIMKKMICIHNQLFGSTNLVLYAGTCHVVEADRLHSFTNSYTLGVGMIEGLGGLLTSSLDGKLIPEHLLRLCLEHGSKLVSSQKSSANYNFYKDSNAPMMAKMVKLVANLEQQIHSLLSEWEDHPGLQKIMDTIQMLLAIPVETPLAKALLGLQFLLNRARTLQENESKFPLSDQLEPISALVCSWQKMEFDSWPALLHEVQEQYDINAGKLWFPLFSVLHHSHSGDIAGYEQSTIERHVPNIILEEFIRTSSIGEFRARLQLLFSLHGQITVGRCLDVQNYSSMRQEKNLQILYNVFGYYIQFLPSILENIEANRKGIEMELKDILKLFHWERTEICLSVENSKRTRQKLRKLMLKYTDLLQQPVMLILDREVQQKGPKIHSLQFPKALKDNKNTISDLTQFCEKDRSIWLADWRKKVTDTLQDMHFKNTLGLSFLDNKDVTSITRQCLASHSSHLSRDEQWNVLCWTVEKIFKTAMDCDDLWNDTGKGAGKKRALSELLKLLDTSGLHKHKFEIMKISNSSNWLFIQPSYNAQHLLLTPSRLSGEAFDVSTSSELQCLPDDYVDTMWKSANEFYFKSVASVQFMQRICLKPHGDITYDQASRAVSFLNHLIIIQQSQRAAAYGFSKQLKCLRECTYAFKNSYVKCTDIDERTSSEYFIVQNQHAFFQCMWKQKQLFDGLTTLLAEESLLLRTVESTHLKSCRSVRPVANHMLQFIEKFIPVTQKSKESLDNYLLGQLGGLQSLLKESLDKSLLGRVVTISAGPSRPYIISKQMEQLVYKNFQVIKEFEEHFLDFHKQDWNRSFIIETLLGHFDDVFKEGKMLADQFESALKQRSQSRDSSEEVDHNSGNNYQLGADFDSALKKAHNLVMEALEKQISPGDGGALSEESLENISSWEYLFKSSVQSLNVEELCDILLNIITCAKKMVDHSGSETSHISFHIGRCFQHLHLLLELILGFCDGLLQDLLAMHKTVSIMTRELANVLASLFSKGFGISVKDEVDEASHDTSQTASGTGMGEGSGLNDVSDQITDEDQLLGDEQDASGEVPNKNEKGIEMEDLTADTFSVSDDSGEENEEDGEDEQLDSAMGEAGLDSEVVDEKLQNKDEDDNPNNTNERYESGPSVTDNDTSSRELRAKEDSAAIADDEPGEPDKQNNEIGNQDDLDDREENTDDMNMDKETAFTDPTGLKLDESNQGAEEDMEMDEDMNEEGDLDSKEEISPEEGDESAEHGNCEEDNIISADETMEEPDSEPVDGTSVKDEPGRDREERSETNAMEPRKDEFELGISDLISDHVHGAESATQPNGPSQASDSKNATAEANMSNISEAHNDLALRSLPSGNTSQNDLMVSDSSNSGGFTNDKKQAQFPERESSSDQRAQPNPYRNVGNALEEWKERVKVSVDLPGDTTEASGEIEDKNADDYAFVSEFEKGTDQALGPATSEQIESNVNVNRSDEDSLTAQRDEVTKMEIEESDAKEWHLNHSASILKNKMEEQLQISDFKSEKEGSPEVQDHDGGDPQNLPESAISVRKSYLSEDIYQPDNLHVDDNDLGKALGPEEVPLDVKSSASALWSRYELRTTRLSQELAEQLRLVLEPTVASKLQGDYKTGKRINMKKVIPYIASHYRKDKIWLRRTRPNKRDYQVVIAVDDSRSMSESCCGDVAVEALVTVCRAMSQLEMGNMAVASFGKKGNIRSLHDFDQPFTGEAGKKIISSLTFKQENTIADEPVVDLLKYLNNMLDAAVAKARLPSGQNPLQQLVLIIADGRFHEKEKLKRCVRDFLSRKRMVAFLVLDSPQESIMDQMEASFVGEGEKRVLKFTKYLDSFPFPYYIVLKNIEALPRTLADLLRQWFELMQYSRE</sequence>
<evidence type="ECO:0000256" key="9">
    <source>
        <dbReference type="SAM" id="MobiDB-lite"/>
    </source>
</evidence>
<feature type="compositionally biased region" description="Polar residues" evidence="9">
    <location>
        <begin position="3383"/>
        <end position="3394"/>
    </location>
</feature>
<feature type="domain" description="VWFA" evidence="10">
    <location>
        <begin position="3585"/>
        <end position="3789"/>
    </location>
</feature>
<feature type="compositionally biased region" description="Polar residues" evidence="9">
    <location>
        <begin position="3243"/>
        <end position="3270"/>
    </location>
</feature>
<comment type="subcellular location">
    <subcellularLocation>
        <location evidence="1">Nucleus</location>
        <location evidence="1">Nucleolus</location>
    </subcellularLocation>
    <subcellularLocation>
        <location evidence="2">Nucleus</location>
        <location evidence="2">Nucleoplasm</location>
    </subcellularLocation>
</comment>
<dbReference type="SMART" id="SM00382">
    <property type="entry name" value="AAA"/>
    <property type="match status" value="3"/>
</dbReference>
<keyword evidence="7" id="KW-0143">Chaperone</keyword>
<dbReference type="InterPro" id="IPR025662">
    <property type="entry name" value="Sigma_54_int_dom_ATP-bd_1"/>
</dbReference>
<gene>
    <name evidence="11" type="ORF">NC653_037591</name>
</gene>
<feature type="region of interest" description="Disordered" evidence="9">
    <location>
        <begin position="3444"/>
        <end position="3466"/>
    </location>
</feature>
<dbReference type="FunFam" id="3.40.50.300:FF:000582">
    <property type="entry name" value="Midasin"/>
    <property type="match status" value="1"/>
</dbReference>
<feature type="compositionally biased region" description="Acidic residues" evidence="9">
    <location>
        <begin position="3187"/>
        <end position="3196"/>
    </location>
</feature>
<feature type="region of interest" description="Disordered" evidence="9">
    <location>
        <begin position="3372"/>
        <end position="3406"/>
    </location>
</feature>
<dbReference type="GO" id="GO:0005654">
    <property type="term" value="C:nucleoplasm"/>
    <property type="evidence" value="ECO:0007669"/>
    <property type="project" value="UniProtKB-SubCell"/>
</dbReference>
<dbReference type="FunFam" id="3.40.50.410:FF:000114">
    <property type="entry name" value="Midasin"/>
    <property type="match status" value="1"/>
</dbReference>
<evidence type="ECO:0000259" key="10">
    <source>
        <dbReference type="PROSITE" id="PS50234"/>
    </source>
</evidence>
<name>A0AAD6LEW9_9ROSI</name>
<keyword evidence="6" id="KW-0067">ATP-binding</keyword>